<accession>A0ABM7ISF7</accession>
<evidence type="ECO:0000313" key="3">
    <source>
        <dbReference type="Proteomes" id="UP000466683"/>
    </source>
</evidence>
<dbReference type="PRINTS" id="PR00111">
    <property type="entry name" value="ABHYDROLASE"/>
</dbReference>
<proteinExistence type="predicted"/>
<dbReference type="InterPro" id="IPR029058">
    <property type="entry name" value="AB_hydrolase_fold"/>
</dbReference>
<dbReference type="PANTHER" id="PTHR11614">
    <property type="entry name" value="PHOSPHOLIPASE-RELATED"/>
    <property type="match status" value="1"/>
</dbReference>
<dbReference type="InterPro" id="IPR000073">
    <property type="entry name" value="AB_hydrolase_1"/>
</dbReference>
<evidence type="ECO:0000259" key="1">
    <source>
        <dbReference type="Pfam" id="PF12146"/>
    </source>
</evidence>
<dbReference type="EMBL" id="AP022579">
    <property type="protein sequence ID" value="BBX89736.1"/>
    <property type="molecule type" value="Genomic_DNA"/>
</dbReference>
<dbReference type="Proteomes" id="UP000466683">
    <property type="component" value="Chromosome"/>
</dbReference>
<reference evidence="2 3" key="1">
    <citation type="journal article" date="2019" name="Emerg. Microbes Infect.">
        <title>Comprehensive subspecies identification of 175 nontuberculous mycobacteria species based on 7547 genomic profiles.</title>
        <authorList>
            <person name="Matsumoto Y."/>
            <person name="Kinjo T."/>
            <person name="Motooka D."/>
            <person name="Nabeya D."/>
            <person name="Jung N."/>
            <person name="Uechi K."/>
            <person name="Horii T."/>
            <person name="Iida T."/>
            <person name="Fujita J."/>
            <person name="Nakamura S."/>
        </authorList>
    </citation>
    <scope>NUCLEOTIDE SEQUENCE [LARGE SCALE GENOMIC DNA]</scope>
    <source>
        <strain evidence="2 3">JCM 15653</strain>
    </source>
</reference>
<dbReference type="SUPFAM" id="SSF53474">
    <property type="entry name" value="alpha/beta-Hydrolases"/>
    <property type="match status" value="1"/>
</dbReference>
<name>A0ABM7ISF7_9MYCO</name>
<sequence length="328" mass="35318">MRQQLTPVALGIGQERIGRTVVIEAVSEDRHIRELTQHPRQLRSNTLAKVTSTRSEQTFDGVGGVRIVYDVWTPDVAPRGVVVLSHGLGEHAGRYHHVARRFGESGLVVYALDHRGHGRSGGKRVYLRDMSEYVGDFRTLVGIAAAQYPALPLLVLGHSMGGGIVFTYGVEYPDEYTAMVLSGPAVAAQAAVSPVLAVVAKVLGKIAPGLPVENLDANAVSRDPAVVAAYNADPLVWHGKVPAGIARALIIVGETMPQRASALTAPLLVVHGEKDRLVAAEGSRHLVECVGSSDVHLKVYPGLFHEVFNEPEKELVLDDVTTWIETHL</sequence>
<dbReference type="Gene3D" id="3.40.50.1820">
    <property type="entry name" value="alpha/beta hydrolase"/>
    <property type="match status" value="1"/>
</dbReference>
<dbReference type="Pfam" id="PF12146">
    <property type="entry name" value="Hydrolase_4"/>
    <property type="match status" value="1"/>
</dbReference>
<dbReference type="InterPro" id="IPR022742">
    <property type="entry name" value="Hydrolase_4"/>
</dbReference>
<organism evidence="2 3">
    <name type="scientific">Mycolicibacterium boenickei</name>
    <dbReference type="NCBI Taxonomy" id="146017"/>
    <lineage>
        <taxon>Bacteria</taxon>
        <taxon>Bacillati</taxon>
        <taxon>Actinomycetota</taxon>
        <taxon>Actinomycetes</taxon>
        <taxon>Mycobacteriales</taxon>
        <taxon>Mycobacteriaceae</taxon>
        <taxon>Mycolicibacterium</taxon>
    </lineage>
</organism>
<protein>
    <submittedName>
        <fullName evidence="2">Monoacylglycerol lipase</fullName>
    </submittedName>
</protein>
<keyword evidence="3" id="KW-1185">Reference proteome</keyword>
<feature type="domain" description="Serine aminopeptidase S33" evidence="1">
    <location>
        <begin position="77"/>
        <end position="312"/>
    </location>
</feature>
<dbReference type="InterPro" id="IPR051044">
    <property type="entry name" value="MAG_DAG_Lipase"/>
</dbReference>
<gene>
    <name evidence="2" type="ORF">MBOE_13850</name>
</gene>
<evidence type="ECO:0000313" key="2">
    <source>
        <dbReference type="EMBL" id="BBX89736.1"/>
    </source>
</evidence>